<dbReference type="CDD" id="cd01389">
    <property type="entry name" value="HMG-box_ROX1-like"/>
    <property type="match status" value="1"/>
</dbReference>
<dbReference type="InterPro" id="IPR009071">
    <property type="entry name" value="HMG_box_dom"/>
</dbReference>
<keyword evidence="1 3" id="KW-0238">DNA-binding</keyword>
<dbReference type="PROSITE" id="PS50118">
    <property type="entry name" value="HMG_BOX_2"/>
    <property type="match status" value="1"/>
</dbReference>
<keyword evidence="2" id="KW-0804">Transcription</keyword>
<dbReference type="Gene3D" id="1.10.30.10">
    <property type="entry name" value="High mobility group box domain"/>
    <property type="match status" value="1"/>
</dbReference>
<dbReference type="SMART" id="SM00398">
    <property type="entry name" value="HMG"/>
    <property type="match status" value="1"/>
</dbReference>
<feature type="region of interest" description="Disordered" evidence="4">
    <location>
        <begin position="91"/>
        <end position="112"/>
    </location>
</feature>
<feature type="compositionally biased region" description="Polar residues" evidence="4">
    <location>
        <begin position="16"/>
        <end position="26"/>
    </location>
</feature>
<proteinExistence type="predicted"/>
<dbReference type="PANTHER" id="PTHR10270">
    <property type="entry name" value="SOX TRANSCRIPTION FACTOR"/>
    <property type="match status" value="1"/>
</dbReference>
<accession>A0A1J4KSV0</accession>
<dbReference type="OrthoDB" id="6247875at2759"/>
<comment type="caution">
    <text evidence="6">The sequence shown here is derived from an EMBL/GenBank/DDBJ whole genome shotgun (WGS) entry which is preliminary data.</text>
</comment>
<dbReference type="Pfam" id="PF00505">
    <property type="entry name" value="HMG_box"/>
    <property type="match status" value="1"/>
</dbReference>
<dbReference type="GO" id="GO:0000978">
    <property type="term" value="F:RNA polymerase II cis-regulatory region sequence-specific DNA binding"/>
    <property type="evidence" value="ECO:0007669"/>
    <property type="project" value="TreeGrafter"/>
</dbReference>
<dbReference type="InterPro" id="IPR050140">
    <property type="entry name" value="SRY-related_HMG-box_TF-like"/>
</dbReference>
<dbReference type="EMBL" id="MLAK01000560">
    <property type="protein sequence ID" value="OHT12557.1"/>
    <property type="molecule type" value="Genomic_DNA"/>
</dbReference>
<dbReference type="GO" id="GO:0005634">
    <property type="term" value="C:nucleus"/>
    <property type="evidence" value="ECO:0007669"/>
    <property type="project" value="UniProtKB-UniRule"/>
</dbReference>
<gene>
    <name evidence="6" type="ORF">TRFO_03555</name>
</gene>
<dbReference type="GeneID" id="94826076"/>
<feature type="compositionally biased region" description="Basic and acidic residues" evidence="4">
    <location>
        <begin position="91"/>
        <end position="105"/>
    </location>
</feature>
<evidence type="ECO:0000313" key="7">
    <source>
        <dbReference type="Proteomes" id="UP000179807"/>
    </source>
</evidence>
<dbReference type="InterPro" id="IPR036910">
    <property type="entry name" value="HMG_box_dom_sf"/>
</dbReference>
<dbReference type="RefSeq" id="XP_068365693.1">
    <property type="nucleotide sequence ID" value="XM_068491372.1"/>
</dbReference>
<keyword evidence="7" id="KW-1185">Reference proteome</keyword>
<dbReference type="Proteomes" id="UP000179807">
    <property type="component" value="Unassembled WGS sequence"/>
</dbReference>
<reference evidence="6" key="1">
    <citation type="submission" date="2016-10" db="EMBL/GenBank/DDBJ databases">
        <authorList>
            <person name="Benchimol M."/>
            <person name="Almeida L.G."/>
            <person name="Vasconcelos A.T."/>
            <person name="Perreira-Neves A."/>
            <person name="Rosa I.A."/>
            <person name="Tasca T."/>
            <person name="Bogo M.R."/>
            <person name="de Souza W."/>
        </authorList>
    </citation>
    <scope>NUCLEOTIDE SEQUENCE [LARGE SCALE GENOMIC DNA]</scope>
    <source>
        <strain evidence="6">K</strain>
    </source>
</reference>
<keyword evidence="3" id="KW-0539">Nucleus</keyword>
<evidence type="ECO:0000256" key="2">
    <source>
        <dbReference type="ARBA" id="ARBA00023163"/>
    </source>
</evidence>
<dbReference type="GO" id="GO:0030154">
    <property type="term" value="P:cell differentiation"/>
    <property type="evidence" value="ECO:0007669"/>
    <property type="project" value="TreeGrafter"/>
</dbReference>
<evidence type="ECO:0000259" key="5">
    <source>
        <dbReference type="PROSITE" id="PS50118"/>
    </source>
</evidence>
<evidence type="ECO:0000256" key="3">
    <source>
        <dbReference type="PROSITE-ProRule" id="PRU00267"/>
    </source>
</evidence>
<dbReference type="AlphaFoldDB" id="A0A1J4KSV0"/>
<sequence>MNGFDPTLDEPFGVSQPLTIPETSISDKPVKRPPNAYNLFFIERQPIERENNPKLTGNEVSQLIGKQWKEMTEEQQLQYKEKANQIRAKFKEEHPDYHYQKGSDKQRKKKKNHSNLNILGTEADLFGFLTEEPLSSQTTLEAQLKNLFTLIGQAVITKYLTTNQDEMKRLINNFQLPDNTDPTQQMEALLAQASS</sequence>
<dbReference type="PANTHER" id="PTHR10270:SF161">
    <property type="entry name" value="SEX-DETERMINING REGION Y PROTEIN"/>
    <property type="match status" value="1"/>
</dbReference>
<feature type="region of interest" description="Disordered" evidence="4">
    <location>
        <begin position="1"/>
        <end position="31"/>
    </location>
</feature>
<feature type="DNA-binding region" description="HMG box" evidence="3">
    <location>
        <begin position="30"/>
        <end position="98"/>
    </location>
</feature>
<evidence type="ECO:0000313" key="6">
    <source>
        <dbReference type="EMBL" id="OHT12557.1"/>
    </source>
</evidence>
<feature type="domain" description="HMG box" evidence="5">
    <location>
        <begin position="30"/>
        <end position="98"/>
    </location>
</feature>
<evidence type="ECO:0000256" key="1">
    <source>
        <dbReference type="ARBA" id="ARBA00023125"/>
    </source>
</evidence>
<organism evidence="6 7">
    <name type="scientific">Tritrichomonas foetus</name>
    <dbReference type="NCBI Taxonomy" id="1144522"/>
    <lineage>
        <taxon>Eukaryota</taxon>
        <taxon>Metamonada</taxon>
        <taxon>Parabasalia</taxon>
        <taxon>Tritrichomonadida</taxon>
        <taxon>Tritrichomonadidae</taxon>
        <taxon>Tritrichomonas</taxon>
    </lineage>
</organism>
<protein>
    <submittedName>
        <fullName evidence="6">HMG box family protein</fullName>
    </submittedName>
</protein>
<dbReference type="SUPFAM" id="SSF47095">
    <property type="entry name" value="HMG-box"/>
    <property type="match status" value="1"/>
</dbReference>
<name>A0A1J4KSV0_9EUKA</name>
<dbReference type="VEuPathDB" id="TrichDB:TRFO_03555"/>
<evidence type="ECO:0000256" key="4">
    <source>
        <dbReference type="SAM" id="MobiDB-lite"/>
    </source>
</evidence>
<dbReference type="GO" id="GO:0001228">
    <property type="term" value="F:DNA-binding transcription activator activity, RNA polymerase II-specific"/>
    <property type="evidence" value="ECO:0007669"/>
    <property type="project" value="TreeGrafter"/>
</dbReference>